<reference evidence="1" key="1">
    <citation type="submission" date="2024-03" db="EMBL/GenBank/DDBJ databases">
        <title>Complete genome sequence of Sulfurisphaera javensis strain KD-1.</title>
        <authorList>
            <person name="Sakai H."/>
            <person name="Nur N."/>
            <person name="Suwanto A."/>
            <person name="Kurosawa N."/>
        </authorList>
    </citation>
    <scope>NUCLEOTIDE SEQUENCE</scope>
    <source>
        <strain evidence="1">KD-1</strain>
    </source>
</reference>
<dbReference type="GeneID" id="92355090"/>
<name>A0AAT9GTB1_9CREN</name>
<dbReference type="EMBL" id="AP031322">
    <property type="protein sequence ID" value="BFH74196.1"/>
    <property type="molecule type" value="Genomic_DNA"/>
</dbReference>
<proteinExistence type="predicted"/>
<sequence>MCWQQTSYPIGSNAIGTGTIVVYLDAINIGPFTIGALTSTVNFTIATDYYDYGIVMKPFTIIRTIGGLLDAVVPPAKYNGIVVWEAQYISPRERLLIL</sequence>
<dbReference type="RefSeq" id="WP_369609729.1">
    <property type="nucleotide sequence ID" value="NZ_AP031322.1"/>
</dbReference>
<dbReference type="AlphaFoldDB" id="A0AAT9GTB1"/>
<organism evidence="1">
    <name type="scientific">Sulfurisphaera javensis</name>
    <dbReference type="NCBI Taxonomy" id="2049879"/>
    <lineage>
        <taxon>Archaea</taxon>
        <taxon>Thermoproteota</taxon>
        <taxon>Thermoprotei</taxon>
        <taxon>Sulfolobales</taxon>
        <taxon>Sulfolobaceae</taxon>
        <taxon>Sulfurisphaera</taxon>
    </lineage>
</organism>
<evidence type="ECO:0000313" key="1">
    <source>
        <dbReference type="EMBL" id="BFH74196.1"/>
    </source>
</evidence>
<dbReference type="KEGG" id="sjv:SJAV_21400"/>
<protein>
    <submittedName>
        <fullName evidence="1">Uncharacterized protein</fullName>
    </submittedName>
</protein>
<accession>A0AAT9GTB1</accession>
<gene>
    <name evidence="1" type="ORF">SJAV_21400</name>
</gene>